<reference evidence="6 7" key="1">
    <citation type="submission" date="2019-11" db="EMBL/GenBank/DDBJ databases">
        <authorList>
            <person name="Li J."/>
        </authorList>
    </citation>
    <scope>NUCLEOTIDE SEQUENCE [LARGE SCALE GENOMIC DNA]</scope>
    <source>
        <strain evidence="6 7">MF47</strain>
    </source>
</reference>
<dbReference type="Gene3D" id="3.90.660.10">
    <property type="match status" value="2"/>
</dbReference>
<dbReference type="Pfam" id="PF01593">
    <property type="entry name" value="Amino_oxidase"/>
    <property type="match status" value="1"/>
</dbReference>
<protein>
    <submittedName>
        <fullName evidence="6">NAD(P)-binding protein</fullName>
    </submittedName>
</protein>
<feature type="binding site" evidence="4">
    <location>
        <position position="57"/>
    </location>
    <ligand>
        <name>FAD</name>
        <dbReference type="ChEBI" id="CHEBI:57692"/>
    </ligand>
</feature>
<dbReference type="InterPro" id="IPR002937">
    <property type="entry name" value="Amino_oxidase"/>
</dbReference>
<dbReference type="KEGG" id="aef:GEV26_03885"/>
<dbReference type="SUPFAM" id="SSF51905">
    <property type="entry name" value="FAD/NAD(P)-binding domain"/>
    <property type="match status" value="1"/>
</dbReference>
<evidence type="ECO:0000256" key="4">
    <source>
        <dbReference type="PIRSR" id="PIRSR601613-1"/>
    </source>
</evidence>
<keyword evidence="3" id="KW-0560">Oxidoreductase</keyword>
<evidence type="ECO:0000256" key="2">
    <source>
        <dbReference type="ARBA" id="ARBA00005995"/>
    </source>
</evidence>
<dbReference type="InterPro" id="IPR001613">
    <property type="entry name" value="Flavin_amine_oxidase"/>
</dbReference>
<dbReference type="EMBL" id="CP045737">
    <property type="protein sequence ID" value="QGG40571.1"/>
    <property type="molecule type" value="Genomic_DNA"/>
</dbReference>
<dbReference type="Gene3D" id="3.50.50.60">
    <property type="entry name" value="FAD/NAD(P)-binding domain"/>
    <property type="match status" value="2"/>
</dbReference>
<dbReference type="PANTHER" id="PTHR43563:SF1">
    <property type="entry name" value="AMINE OXIDASE [FLAVIN-CONTAINING] B"/>
    <property type="match status" value="1"/>
</dbReference>
<dbReference type="Proteomes" id="UP000392064">
    <property type="component" value="Chromosome"/>
</dbReference>
<organism evidence="6 7">
    <name type="scientific">Aeromicrobium yanjiei</name>
    <dbReference type="NCBI Taxonomy" id="2662028"/>
    <lineage>
        <taxon>Bacteria</taxon>
        <taxon>Bacillati</taxon>
        <taxon>Actinomycetota</taxon>
        <taxon>Actinomycetes</taxon>
        <taxon>Propionibacteriales</taxon>
        <taxon>Nocardioidaceae</taxon>
        <taxon>Aeromicrobium</taxon>
    </lineage>
</organism>
<evidence type="ECO:0000313" key="7">
    <source>
        <dbReference type="Proteomes" id="UP000392064"/>
    </source>
</evidence>
<comment type="cofactor">
    <cofactor evidence="1">
        <name>FAD</name>
        <dbReference type="ChEBI" id="CHEBI:57692"/>
    </cofactor>
</comment>
<evidence type="ECO:0000256" key="1">
    <source>
        <dbReference type="ARBA" id="ARBA00001974"/>
    </source>
</evidence>
<feature type="binding site" evidence="4">
    <location>
        <position position="370"/>
    </location>
    <ligand>
        <name>substrate</name>
    </ligand>
</feature>
<feature type="domain" description="Amine oxidase" evidence="5">
    <location>
        <begin position="56"/>
        <end position="469"/>
    </location>
</feature>
<feature type="binding site" evidence="4">
    <location>
        <position position="270"/>
    </location>
    <ligand>
        <name>FAD</name>
        <dbReference type="ChEBI" id="CHEBI:57692"/>
    </ligand>
</feature>
<dbReference type="GO" id="GO:0016491">
    <property type="term" value="F:oxidoreductase activity"/>
    <property type="evidence" value="ECO:0007669"/>
    <property type="project" value="UniProtKB-KW"/>
</dbReference>
<gene>
    <name evidence="6" type="ORF">GEV26_03885</name>
</gene>
<dbReference type="InterPro" id="IPR050703">
    <property type="entry name" value="Flavin_MAO"/>
</dbReference>
<evidence type="ECO:0000259" key="5">
    <source>
        <dbReference type="Pfam" id="PF01593"/>
    </source>
</evidence>
<evidence type="ECO:0000313" key="6">
    <source>
        <dbReference type="EMBL" id="QGG40571.1"/>
    </source>
</evidence>
<dbReference type="AlphaFoldDB" id="A0A5Q2MFX0"/>
<dbReference type="PANTHER" id="PTHR43563">
    <property type="entry name" value="AMINE OXIDASE"/>
    <property type="match status" value="1"/>
</dbReference>
<sequence length="479" mass="52320">MAPRGKSSPACRPSVAAHHWVARAGDLGLSRTPRGVIDSMSSSKTMYDVAVIGGGLSGVTAARDLRDRGYSVVLLEGSQRLGGRIFARPFAGLPDVSVDFGGTWVNTSMQPLMNSELTRYGIAVRGDLPSGGAAFHTGGAWRSMPVPPDQLHDLERALMHLRTASQRFTPGLKVTQAGVRDLDVSVDEFFAPLNLPDATRDLLYSIVVVYGGWDPGKLSVFSFLSQIAAFGHSPYLFYGALTERIVGGLHTLLEAMVLGSGIDIRLSHRVVAVERGPDGVTVRHEGGGLVEARECIVAVPTNVIRHIDFTPPLNPDKQRLLGRNHMSRAIKCAIRVRNLPPRPLAMGSRGFHMICSGKELGDGTEIVYGFSSEHHMDFDPRDVGRVQEWVREYFPAAEVLTVDFHDYGADPLFDGTYRIDWPGEAVDFLMTMNEPEDRIVFAGTDIDESVWRTWMEGALSSSRVAVDVVTANLRQGRTP</sequence>
<dbReference type="InterPro" id="IPR036188">
    <property type="entry name" value="FAD/NAD-bd_sf"/>
</dbReference>
<keyword evidence="7" id="KW-1185">Reference proteome</keyword>
<dbReference type="PRINTS" id="PR00757">
    <property type="entry name" value="AMINEOXDASEF"/>
</dbReference>
<proteinExistence type="inferred from homology"/>
<evidence type="ECO:0000256" key="3">
    <source>
        <dbReference type="ARBA" id="ARBA00023002"/>
    </source>
</evidence>
<comment type="similarity">
    <text evidence="2">Belongs to the flavin monoamine oxidase family.</text>
</comment>
<accession>A0A5Q2MFX0</accession>
<name>A0A5Q2MFX0_9ACTN</name>